<evidence type="ECO:0000313" key="8">
    <source>
        <dbReference type="EMBL" id="ACY48552.1"/>
    </source>
</evidence>
<sequence length="469" mass="52717">MASVGIIGAGIAGLTAAYELHRRGLEVTVFEATDRIGGFIQSERIDGFLVELGPQTLQRTSGDFEELLRQVDLEDACIPARPVAANRFIVRGGQPIPLPRSPRELLRTPLLSPRARLRLLAEPFIHRAHRSTEESVAKFTRRRLGPEVLDYLVEPFVAGIFAGDPEQLSVRYAFPKLFELEQQYGSLFWGLIRDRMKQRYHPAPRRSMFSFVEGLHMLPRALAERLPAHAIVRNAEVLAIRWDEKNPWTLTFRQHGRASTRFFDIIVCAVPLHRLAQLRIHPPVDRRPLSTVEHPPIALVALGFRREQVAHPLDGFGMLVPAVERDFQILGTLFSSSLFPDRAPEGHVLLTTFVGGMRHPELALLPEDRLEALVLQDLRRLLGISGAPVFRHVWRWERSIPQYRLGYDAVLACVHDVEMSRSGLFLAGNYMEGISVIDALHTGLKAARAIIQHLREEAAGGLAKLVLGD</sequence>
<dbReference type="InterPro" id="IPR036188">
    <property type="entry name" value="FAD/NAD-bd_sf"/>
</dbReference>
<dbReference type="Gene3D" id="3.50.50.60">
    <property type="entry name" value="FAD/NAD(P)-binding domain"/>
    <property type="match status" value="1"/>
</dbReference>
<dbReference type="SUPFAM" id="SSF51905">
    <property type="entry name" value="FAD/NAD(P)-binding domain"/>
    <property type="match status" value="1"/>
</dbReference>
<dbReference type="STRING" id="518766.Rmar_1666"/>
<comment type="cofactor">
    <cofactor evidence="1 6">
        <name>FAD</name>
        <dbReference type="ChEBI" id="CHEBI:57692"/>
    </cofactor>
</comment>
<dbReference type="SUPFAM" id="SSF54373">
    <property type="entry name" value="FAD-linked reductases, C-terminal domain"/>
    <property type="match status" value="1"/>
</dbReference>
<keyword evidence="2 6" id="KW-0285">Flavoprotein</keyword>
<dbReference type="GO" id="GO:0006783">
    <property type="term" value="P:heme biosynthetic process"/>
    <property type="evidence" value="ECO:0007669"/>
    <property type="project" value="UniProtKB-UniRule"/>
</dbReference>
<dbReference type="PANTHER" id="PTHR42923:SF3">
    <property type="entry name" value="PROTOPORPHYRINOGEN OXIDASE"/>
    <property type="match status" value="1"/>
</dbReference>
<evidence type="ECO:0000259" key="7">
    <source>
        <dbReference type="Pfam" id="PF01593"/>
    </source>
</evidence>
<dbReference type="HOGENOM" id="CLU_009629_3_0_10"/>
<evidence type="ECO:0000313" key="9">
    <source>
        <dbReference type="Proteomes" id="UP000002221"/>
    </source>
</evidence>
<dbReference type="OrthoDB" id="9805195at2"/>
<keyword evidence="6" id="KW-0963">Cytoplasm</keyword>
<keyword evidence="4 6" id="KW-0560">Oxidoreductase</keyword>
<accession>D0MJ94</accession>
<proteinExistence type="inferred from homology"/>
<comment type="pathway">
    <text evidence="6">Porphyrin-containing compound metabolism; protoheme biosynthesis.</text>
</comment>
<reference evidence="8 9" key="1">
    <citation type="journal article" date="2009" name="Stand. Genomic Sci.">
        <title>Complete genome sequence of Rhodothermus marinus type strain (R-10).</title>
        <authorList>
            <person name="Nolan M."/>
            <person name="Tindall B.J."/>
            <person name="Pomrenke H."/>
            <person name="Lapidus A."/>
            <person name="Copeland A."/>
            <person name="Glavina Del Rio T."/>
            <person name="Lucas S."/>
            <person name="Chen F."/>
            <person name="Tice H."/>
            <person name="Cheng J.F."/>
            <person name="Saunders E."/>
            <person name="Han C."/>
            <person name="Bruce D."/>
            <person name="Goodwin L."/>
            <person name="Chain P."/>
            <person name="Pitluck S."/>
            <person name="Ovchinikova G."/>
            <person name="Pati A."/>
            <person name="Ivanova N."/>
            <person name="Mavromatis K."/>
            <person name="Chen A."/>
            <person name="Palaniappan K."/>
            <person name="Land M."/>
            <person name="Hauser L."/>
            <person name="Chang Y.J."/>
            <person name="Jeffries C.D."/>
            <person name="Brettin T."/>
            <person name="Goker M."/>
            <person name="Bristow J."/>
            <person name="Eisen J.A."/>
            <person name="Markowitz V."/>
            <person name="Hugenholtz P."/>
            <person name="Kyrpides N.C."/>
            <person name="Klenk H.P."/>
            <person name="Detter J.C."/>
        </authorList>
    </citation>
    <scope>NUCLEOTIDE SEQUENCE [LARGE SCALE GENOMIC DNA]</scope>
    <source>
        <strain evidence="9">ATCC 43812 / DSM 4252 / R-10</strain>
    </source>
</reference>
<comment type="subcellular location">
    <subcellularLocation>
        <location evidence="6">Cytoplasm</location>
    </subcellularLocation>
</comment>
<comment type="function">
    <text evidence="6">Involved in coproporphyrin-dependent heme b biosynthesis. Catalyzes the oxidation of coproporphyrinogen III to coproporphyrin III.</text>
</comment>
<dbReference type="PANTHER" id="PTHR42923">
    <property type="entry name" value="PROTOPORPHYRINOGEN OXIDASE"/>
    <property type="match status" value="1"/>
</dbReference>
<dbReference type="GO" id="GO:0004729">
    <property type="term" value="F:oxygen-dependent protoporphyrinogen oxidase activity"/>
    <property type="evidence" value="ECO:0007669"/>
    <property type="project" value="UniProtKB-UniRule"/>
</dbReference>
<keyword evidence="9" id="KW-1185">Reference proteome</keyword>
<evidence type="ECO:0000256" key="5">
    <source>
        <dbReference type="ARBA" id="ARBA00023133"/>
    </source>
</evidence>
<evidence type="ECO:0000256" key="3">
    <source>
        <dbReference type="ARBA" id="ARBA00022827"/>
    </source>
</evidence>
<dbReference type="eggNOG" id="COG1232">
    <property type="taxonomic scope" value="Bacteria"/>
</dbReference>
<dbReference type="EC" id="1.3.3.15" evidence="6"/>
<dbReference type="AlphaFoldDB" id="D0MJ94"/>
<comment type="catalytic activity">
    <reaction evidence="6">
        <text>coproporphyrinogen III + 3 O2 = coproporphyrin III + 3 H2O2</text>
        <dbReference type="Rhea" id="RHEA:43436"/>
        <dbReference type="ChEBI" id="CHEBI:15379"/>
        <dbReference type="ChEBI" id="CHEBI:16240"/>
        <dbReference type="ChEBI" id="CHEBI:57309"/>
        <dbReference type="ChEBI" id="CHEBI:131725"/>
        <dbReference type="EC" id="1.3.3.15"/>
    </reaction>
</comment>
<dbReference type="Gene3D" id="1.10.3110.10">
    <property type="entry name" value="protoporphyrinogen ix oxidase, domain 3"/>
    <property type="match status" value="1"/>
</dbReference>
<dbReference type="Gene3D" id="3.90.660.20">
    <property type="entry name" value="Protoporphyrinogen oxidase, mitochondrial, domain 2"/>
    <property type="match status" value="1"/>
</dbReference>
<dbReference type="Proteomes" id="UP000002221">
    <property type="component" value="Chromosome"/>
</dbReference>
<organism evidence="8 9">
    <name type="scientific">Rhodothermus marinus (strain ATCC 43812 / DSM 4252 / R-10)</name>
    <name type="common">Rhodothermus obamensis</name>
    <dbReference type="NCBI Taxonomy" id="518766"/>
    <lineage>
        <taxon>Bacteria</taxon>
        <taxon>Pseudomonadati</taxon>
        <taxon>Rhodothermota</taxon>
        <taxon>Rhodothermia</taxon>
        <taxon>Rhodothermales</taxon>
        <taxon>Rhodothermaceae</taxon>
        <taxon>Rhodothermus</taxon>
    </lineage>
</organism>
<dbReference type="PRINTS" id="PR00419">
    <property type="entry name" value="ADXRDTASE"/>
</dbReference>
<evidence type="ECO:0000256" key="2">
    <source>
        <dbReference type="ARBA" id="ARBA00022630"/>
    </source>
</evidence>
<dbReference type="UniPathway" id="UPA00252"/>
<protein>
    <recommendedName>
        <fullName evidence="6">Coproporphyrinogen III oxidase</fullName>
        <ecNumber evidence="6">1.3.3.15</ecNumber>
    </recommendedName>
</protein>
<evidence type="ECO:0000256" key="1">
    <source>
        <dbReference type="ARBA" id="ARBA00001974"/>
    </source>
</evidence>
<dbReference type="KEGG" id="rmr:Rmar_1666"/>
<evidence type="ECO:0000256" key="6">
    <source>
        <dbReference type="RuleBase" id="RU364052"/>
    </source>
</evidence>
<dbReference type="GO" id="GO:0005737">
    <property type="term" value="C:cytoplasm"/>
    <property type="evidence" value="ECO:0007669"/>
    <property type="project" value="UniProtKB-SubCell"/>
</dbReference>
<dbReference type="InterPro" id="IPR004572">
    <property type="entry name" value="Protoporphyrinogen_oxidase"/>
</dbReference>
<comment type="similarity">
    <text evidence="6">Belongs to the protoporphyrinogen/coproporphyrinogen oxidase family. Coproporphyrinogen III oxidase subfamily.</text>
</comment>
<keyword evidence="5 6" id="KW-0350">Heme biosynthesis</keyword>
<gene>
    <name evidence="8" type="ordered locus">Rmar_1666</name>
</gene>
<feature type="domain" description="Amine oxidase" evidence="7">
    <location>
        <begin position="11"/>
        <end position="451"/>
    </location>
</feature>
<dbReference type="RefSeq" id="WP_012844163.1">
    <property type="nucleotide sequence ID" value="NC_013501.1"/>
</dbReference>
<dbReference type="EMBL" id="CP001807">
    <property type="protein sequence ID" value="ACY48552.1"/>
    <property type="molecule type" value="Genomic_DNA"/>
</dbReference>
<keyword evidence="3 6" id="KW-0274">FAD</keyword>
<dbReference type="InterPro" id="IPR002937">
    <property type="entry name" value="Amino_oxidase"/>
</dbReference>
<dbReference type="Pfam" id="PF01593">
    <property type="entry name" value="Amino_oxidase"/>
    <property type="match status" value="1"/>
</dbReference>
<dbReference type="InterPro" id="IPR050464">
    <property type="entry name" value="Zeta_carotene_desat/Oxidored"/>
</dbReference>
<evidence type="ECO:0000256" key="4">
    <source>
        <dbReference type="ARBA" id="ARBA00023002"/>
    </source>
</evidence>
<dbReference type="NCBIfam" id="TIGR00562">
    <property type="entry name" value="proto_IX_ox"/>
    <property type="match status" value="1"/>
</dbReference>
<name>D0MJ94_RHOM4</name>